<feature type="transmembrane region" description="Helical" evidence="9">
    <location>
        <begin position="100"/>
        <end position="123"/>
    </location>
</feature>
<reference evidence="12" key="1">
    <citation type="journal article" date="2019" name="Int. J. Syst. Evol. Microbiol.">
        <title>The Global Catalogue of Microorganisms (GCM) 10K type strain sequencing project: providing services to taxonomists for standard genome sequencing and annotation.</title>
        <authorList>
            <consortium name="The Broad Institute Genomics Platform"/>
            <consortium name="The Broad Institute Genome Sequencing Center for Infectious Disease"/>
            <person name="Wu L."/>
            <person name="Ma J."/>
        </authorList>
    </citation>
    <scope>NUCLEOTIDE SEQUENCE [LARGE SCALE GENOMIC DNA]</scope>
    <source>
        <strain evidence="12">KACC 12633</strain>
    </source>
</reference>
<evidence type="ECO:0000256" key="4">
    <source>
        <dbReference type="ARBA" id="ARBA00022692"/>
    </source>
</evidence>
<comment type="function">
    <text evidence="8">Part of the ABC transporter complex CysAWTP (TC 3.A.1.6.1) involved in sulfate/thiosulfate import. Probably responsible for the translocation of the substrate across the membrane.</text>
</comment>
<proteinExistence type="predicted"/>
<dbReference type="EMBL" id="JBHSML010000003">
    <property type="protein sequence ID" value="MFC5515723.1"/>
    <property type="molecule type" value="Genomic_DNA"/>
</dbReference>
<dbReference type="PANTHER" id="PTHR30406:SF1">
    <property type="entry name" value="SULFATE TRANSPORT SYSTEM PERMEASE PROTEIN CYSW"/>
    <property type="match status" value="1"/>
</dbReference>
<dbReference type="InterPro" id="IPR035906">
    <property type="entry name" value="MetI-like_sf"/>
</dbReference>
<dbReference type="Gene3D" id="1.10.3720.10">
    <property type="entry name" value="MetI-like"/>
    <property type="match status" value="1"/>
</dbReference>
<dbReference type="PROSITE" id="PS50928">
    <property type="entry name" value="ABC_TM1"/>
    <property type="match status" value="1"/>
</dbReference>
<organism evidence="11 12">
    <name type="scientific">Kaistia terrae</name>
    <dbReference type="NCBI Taxonomy" id="537017"/>
    <lineage>
        <taxon>Bacteria</taxon>
        <taxon>Pseudomonadati</taxon>
        <taxon>Pseudomonadota</taxon>
        <taxon>Alphaproteobacteria</taxon>
        <taxon>Hyphomicrobiales</taxon>
        <taxon>Kaistiaceae</taxon>
        <taxon>Kaistia</taxon>
    </lineage>
</organism>
<dbReference type="InterPro" id="IPR005667">
    <property type="entry name" value="Sulph_transpt2"/>
</dbReference>
<gene>
    <name evidence="11" type="primary">cysW</name>
    <name evidence="11" type="ORF">ACFPP9_08065</name>
</gene>
<keyword evidence="4 9" id="KW-0812">Transmembrane</keyword>
<evidence type="ECO:0000256" key="8">
    <source>
        <dbReference type="ARBA" id="ARBA00025323"/>
    </source>
</evidence>
<evidence type="ECO:0000313" key="12">
    <source>
        <dbReference type="Proteomes" id="UP001596150"/>
    </source>
</evidence>
<dbReference type="NCBIfam" id="TIGR02140">
    <property type="entry name" value="permease_CysW"/>
    <property type="match status" value="1"/>
</dbReference>
<evidence type="ECO:0000256" key="5">
    <source>
        <dbReference type="ARBA" id="ARBA00022989"/>
    </source>
</evidence>
<keyword evidence="3" id="KW-0813">Transport</keyword>
<dbReference type="RefSeq" id="WP_266342042.1">
    <property type="nucleotide sequence ID" value="NZ_JAPKNH010000001.1"/>
</dbReference>
<accession>A0ABW0PUF5</accession>
<evidence type="ECO:0000256" key="6">
    <source>
        <dbReference type="ARBA" id="ARBA00023032"/>
    </source>
</evidence>
<feature type="transmembrane region" description="Helical" evidence="9">
    <location>
        <begin position="202"/>
        <end position="227"/>
    </location>
</feature>
<evidence type="ECO:0000256" key="3">
    <source>
        <dbReference type="ARBA" id="ARBA00022448"/>
    </source>
</evidence>
<keyword evidence="5 9" id="KW-1133">Transmembrane helix</keyword>
<name>A0ABW0PUF5_9HYPH</name>
<comment type="subcellular location">
    <subcellularLocation>
        <location evidence="1">Cell membrane</location>
        <topology evidence="1">Multi-pass membrane protein</topology>
    </subcellularLocation>
</comment>
<keyword evidence="6" id="KW-0764">Sulfate transport</keyword>
<dbReference type="CDD" id="cd06261">
    <property type="entry name" value="TM_PBP2"/>
    <property type="match status" value="1"/>
</dbReference>
<evidence type="ECO:0000256" key="1">
    <source>
        <dbReference type="ARBA" id="ARBA00004651"/>
    </source>
</evidence>
<comment type="caution">
    <text evidence="11">The sequence shown here is derived from an EMBL/GenBank/DDBJ whole genome shotgun (WGS) entry which is preliminary data.</text>
</comment>
<keyword evidence="12" id="KW-1185">Reference proteome</keyword>
<dbReference type="SUPFAM" id="SSF161098">
    <property type="entry name" value="MetI-like"/>
    <property type="match status" value="1"/>
</dbReference>
<feature type="transmembrane region" description="Helical" evidence="9">
    <location>
        <begin position="65"/>
        <end position="88"/>
    </location>
</feature>
<comment type="subunit">
    <text evidence="2">The complex is composed of two ATP-binding proteins (CysA), two transmembrane proteins (CysT and CysW) and a solute-binding protein (CysP).</text>
</comment>
<dbReference type="Pfam" id="PF00528">
    <property type="entry name" value="BPD_transp_1"/>
    <property type="match status" value="1"/>
</dbReference>
<keyword evidence="7 9" id="KW-0472">Membrane</keyword>
<dbReference type="InterPro" id="IPR000515">
    <property type="entry name" value="MetI-like"/>
</dbReference>
<feature type="transmembrane region" description="Helical" evidence="9">
    <location>
        <begin position="143"/>
        <end position="161"/>
    </location>
</feature>
<dbReference type="PANTHER" id="PTHR30406">
    <property type="entry name" value="SULFATE TRANSPORT SYSTEM PERMEASE PROTEIN"/>
    <property type="match status" value="1"/>
</dbReference>
<evidence type="ECO:0000256" key="9">
    <source>
        <dbReference type="SAM" id="Phobius"/>
    </source>
</evidence>
<protein>
    <submittedName>
        <fullName evidence="11">Sulfate ABC transporter permease subunit CysW</fullName>
    </submittedName>
</protein>
<feature type="transmembrane region" description="Helical" evidence="9">
    <location>
        <begin position="247"/>
        <end position="267"/>
    </location>
</feature>
<evidence type="ECO:0000313" key="11">
    <source>
        <dbReference type="EMBL" id="MFC5515723.1"/>
    </source>
</evidence>
<feature type="domain" description="ABC transmembrane type-1" evidence="10">
    <location>
        <begin position="65"/>
        <end position="272"/>
    </location>
</feature>
<evidence type="ECO:0000256" key="7">
    <source>
        <dbReference type="ARBA" id="ARBA00023136"/>
    </source>
</evidence>
<dbReference type="NCBIfam" id="TIGR00969">
    <property type="entry name" value="3a0106s02"/>
    <property type="match status" value="1"/>
</dbReference>
<feature type="transmembrane region" description="Helical" evidence="9">
    <location>
        <begin position="20"/>
        <end position="45"/>
    </location>
</feature>
<sequence length="278" mass="29612">MSGASNLDRATSRQGWSRFVLIGGVLLVTALVIGAPVVAVFSQALSKGLGYALESLAHPDTRAAIWLSVTVAIVVVPINTVFGIAAAWAIAKFRFPGRKLLLAIVELPFSVSPIVAGISYLFVYGGQGLFGPWLEAHDLKIMFALPGIILATTFVTAPFVARELIPLMQLQGNGDEEVAATLGARGWQTFFRVTLPNIRWGLLYGVVLCNARVLGEFGAVSIVSGNIRGETNTLPLHVELLYHDYNAAGAFAAAAVLTLVALVTLLVKTLMERVIRSA</sequence>
<evidence type="ECO:0000259" key="10">
    <source>
        <dbReference type="PROSITE" id="PS50928"/>
    </source>
</evidence>
<evidence type="ECO:0000256" key="2">
    <source>
        <dbReference type="ARBA" id="ARBA00011779"/>
    </source>
</evidence>
<dbReference type="Proteomes" id="UP001596150">
    <property type="component" value="Unassembled WGS sequence"/>
</dbReference>
<dbReference type="InterPro" id="IPR011866">
    <property type="entry name" value="CysW_permease"/>
</dbReference>